<feature type="compositionally biased region" description="Low complexity" evidence="1">
    <location>
        <begin position="105"/>
        <end position="115"/>
    </location>
</feature>
<evidence type="ECO:0000313" key="2">
    <source>
        <dbReference type="EMBL" id="MDY0746443.1"/>
    </source>
</evidence>
<evidence type="ECO:0000313" key="3">
    <source>
        <dbReference type="Proteomes" id="UP001285263"/>
    </source>
</evidence>
<feature type="compositionally biased region" description="Basic and acidic residues" evidence="1">
    <location>
        <begin position="94"/>
        <end position="104"/>
    </location>
</feature>
<proteinExistence type="predicted"/>
<reference evidence="2 3" key="1">
    <citation type="submission" date="2023-11" db="EMBL/GenBank/DDBJ databases">
        <title>Paucibacter sp. nov., isolated from fresh soil in Korea.</title>
        <authorList>
            <person name="Le N.T.T."/>
        </authorList>
    </citation>
    <scope>NUCLEOTIDE SEQUENCE [LARGE SCALE GENOMIC DNA]</scope>
    <source>
        <strain evidence="2 3">R3-3</strain>
    </source>
</reference>
<organism evidence="2 3">
    <name type="scientific">Roseateles agri</name>
    <dbReference type="NCBI Taxonomy" id="3098619"/>
    <lineage>
        <taxon>Bacteria</taxon>
        <taxon>Pseudomonadati</taxon>
        <taxon>Pseudomonadota</taxon>
        <taxon>Betaproteobacteria</taxon>
        <taxon>Burkholderiales</taxon>
        <taxon>Sphaerotilaceae</taxon>
        <taxon>Roseateles</taxon>
    </lineage>
</organism>
<dbReference type="EMBL" id="JAXCLA010000005">
    <property type="protein sequence ID" value="MDY0746443.1"/>
    <property type="molecule type" value="Genomic_DNA"/>
</dbReference>
<accession>A0ABU5DJG6</accession>
<evidence type="ECO:0000256" key="1">
    <source>
        <dbReference type="SAM" id="MobiDB-lite"/>
    </source>
</evidence>
<protein>
    <submittedName>
        <fullName evidence="2">Uncharacterized protein</fullName>
    </submittedName>
</protein>
<feature type="compositionally biased region" description="Pro residues" evidence="1">
    <location>
        <begin position="41"/>
        <end position="56"/>
    </location>
</feature>
<comment type="caution">
    <text evidence="2">The sequence shown here is derived from an EMBL/GenBank/DDBJ whole genome shotgun (WGS) entry which is preliminary data.</text>
</comment>
<sequence>MTASGQPGLRYYLPRPYLLVTEVPYAASAPAVQTPKEPVDVAPPPGADANPTPKPAATPAQQHPAGAAKGQNKPAATPAPAPAPAAADKPNPVAKDDSGGDKGGDSSSASPTMAASASTDASYQHSFNQYQVKLVYLPDLSRPMAITVSAGIGTVSLQPTLVDGWMLTSLQGSADSKVSEVLGSVAALVTAQKGPATAAAGAAKGGDGKAGAAPPPKLPLLGPGLYSLEYNKSGVLTEVCAVTLFDGSAPGNSAKGGIGLCKRARESANPVVTTQ</sequence>
<gene>
    <name evidence="2" type="ORF">SNE35_18165</name>
</gene>
<dbReference type="RefSeq" id="WP_320424351.1">
    <property type="nucleotide sequence ID" value="NZ_JAXCLA010000005.1"/>
</dbReference>
<feature type="compositionally biased region" description="Low complexity" evidence="1">
    <location>
        <begin position="57"/>
        <end position="76"/>
    </location>
</feature>
<feature type="compositionally biased region" description="Low complexity" evidence="1">
    <location>
        <begin position="84"/>
        <end position="93"/>
    </location>
</feature>
<name>A0ABU5DJG6_9BURK</name>
<feature type="region of interest" description="Disordered" evidence="1">
    <location>
        <begin position="31"/>
        <end position="115"/>
    </location>
</feature>
<keyword evidence="3" id="KW-1185">Reference proteome</keyword>
<dbReference type="Proteomes" id="UP001285263">
    <property type="component" value="Unassembled WGS sequence"/>
</dbReference>